<keyword evidence="2" id="KW-1185">Reference proteome</keyword>
<reference evidence="1 2" key="1">
    <citation type="journal article" date="2018" name="Mol. Biol. Evol.">
        <title>Broad Genomic Sampling Reveals a Smut Pathogenic Ancestry of the Fungal Clade Ustilaginomycotina.</title>
        <authorList>
            <person name="Kijpornyongpan T."/>
            <person name="Mondo S.J."/>
            <person name="Barry K."/>
            <person name="Sandor L."/>
            <person name="Lee J."/>
            <person name="Lipzen A."/>
            <person name="Pangilinan J."/>
            <person name="LaButti K."/>
            <person name="Hainaut M."/>
            <person name="Henrissat B."/>
            <person name="Grigoriev I.V."/>
            <person name="Spatafora J.W."/>
            <person name="Aime M.C."/>
        </authorList>
    </citation>
    <scope>NUCLEOTIDE SEQUENCE [LARGE SCALE GENOMIC DNA]</scope>
    <source>
        <strain evidence="1 2">SA 807</strain>
    </source>
</reference>
<name>A0ACD0NTV1_9BASI</name>
<dbReference type="EMBL" id="KZ820076">
    <property type="protein sequence ID" value="PWN49255.1"/>
    <property type="molecule type" value="Genomic_DNA"/>
</dbReference>
<evidence type="ECO:0000313" key="2">
    <source>
        <dbReference type="Proteomes" id="UP000245626"/>
    </source>
</evidence>
<organism evidence="1 2">
    <name type="scientific">Violaceomyces palustris</name>
    <dbReference type="NCBI Taxonomy" id="1673888"/>
    <lineage>
        <taxon>Eukaryota</taxon>
        <taxon>Fungi</taxon>
        <taxon>Dikarya</taxon>
        <taxon>Basidiomycota</taxon>
        <taxon>Ustilaginomycotina</taxon>
        <taxon>Ustilaginomycetes</taxon>
        <taxon>Violaceomycetales</taxon>
        <taxon>Violaceomycetaceae</taxon>
        <taxon>Violaceomyces</taxon>
    </lineage>
</organism>
<proteinExistence type="predicted"/>
<gene>
    <name evidence="1" type="ORF">IE53DRAFT_155200</name>
</gene>
<sequence>MEGSKPLRATLLSIDDLSSSPTEADPTTSSIDDQMIPQEPTQLGTHHLGLGRRMLEVFKGIDATGESDKDENLSEGKAQSPSLLKCSGSCEDSEVGKQLGIVPQRPVDVLIFEGWFLGFLPLEEEVLSKHLQVIKDRGKLEDDKGRQAFRKDYDTNSIRLLNNRLRDYKDSWYGFIDCFVQLVPFAPYKMDEDHSVASKPFNIHLAWCLDAKNRQGDGGLEEEEELIESVARLMPLFELYSEGICEKGQRWTGKSLRISLDQSRDICDISSL</sequence>
<protein>
    <submittedName>
        <fullName evidence="1">Uncharacterized protein</fullName>
    </submittedName>
</protein>
<evidence type="ECO:0000313" key="1">
    <source>
        <dbReference type="EMBL" id="PWN49255.1"/>
    </source>
</evidence>
<accession>A0ACD0NTV1</accession>
<dbReference type="Proteomes" id="UP000245626">
    <property type="component" value="Unassembled WGS sequence"/>
</dbReference>